<evidence type="ECO:0000313" key="7">
    <source>
        <dbReference type="EMBL" id="SMH63969.1"/>
    </source>
</evidence>
<feature type="domain" description="Cellulose synthase operon C C-terminal" evidence="5">
    <location>
        <begin position="648"/>
        <end position="928"/>
    </location>
</feature>
<dbReference type="RefSeq" id="WP_035192176.1">
    <property type="nucleotide sequence ID" value="NZ_CCCS020000029.1"/>
</dbReference>
<evidence type="ECO:0000256" key="2">
    <source>
        <dbReference type="ARBA" id="ARBA00022737"/>
    </source>
</evidence>
<dbReference type="Proteomes" id="UP000193925">
    <property type="component" value="Chromosome AFERRI"/>
</dbReference>
<evidence type="ECO:0000313" key="8">
    <source>
        <dbReference type="EMBL" id="SMH64244.1"/>
    </source>
</evidence>
<keyword evidence="3" id="KW-0802">TPR repeat</keyword>
<gene>
    <name evidence="7" type="primary">bscC</name>
    <name evidence="7" type="ORF">AFERRI_10001</name>
    <name evidence="8" type="ORF">AFERRI_10277</name>
    <name evidence="6" type="ORF">AFERRI_350002</name>
</gene>
<evidence type="ECO:0000313" key="6">
    <source>
        <dbReference type="EMBL" id="CDQ09885.1"/>
    </source>
</evidence>
<feature type="chain" id="PRO_5001588331" evidence="4">
    <location>
        <begin position="33"/>
        <end position="949"/>
    </location>
</feature>
<evidence type="ECO:0000313" key="9">
    <source>
        <dbReference type="Proteomes" id="UP000193925"/>
    </source>
</evidence>
<dbReference type="GO" id="GO:0030244">
    <property type="term" value="P:cellulose biosynthetic process"/>
    <property type="evidence" value="ECO:0007669"/>
    <property type="project" value="InterPro"/>
</dbReference>
<sequence>MKKNNRKTSSIRSWVTLMVAGGVPLYAASAYAAPVAGQTRGASDVLQSQQSQPNNVISNIYTQKNHSLAAINTAEQKIWAAINRNHLRTAQALIQRTTTQYPGWQPQATMGFVLLEKTIWAEIRVGQGGLARMHMQQLQTRYGQGALADKTHVSLVSMRNVLEENRLWQLLGEGHLQALQSAIQQIQSEDPSYQPPQKMLAMMHQGLAGRAVGTLERQKAWPQIVALHAQTPSVFTLAYAGNRQAWAEALAATGHPHQATLVYISLLQHSQHAAQAQGILNQAANRLPPQEMQVLYTRAQAQFPNARQTLEKQHLQYVLMMAARAHSAHQNAEAAALVAPESEAINQLHRASDARLMGAILGAHHQSHAALQWWVKAAQWSGKAADWQTVGNLAMADNDVPVAREAMAHLPAGTPASEHFRRHNAIMAALRDYKNRDYKGTLQHLHAAQQFGPLSPGMETIKAWSLVHTKDYAAASALFTTLYRQDPSSGNAVGVLIADQQTHNLAHTYQLAATTKGPLASHLPMTTMRDHRADINTIPWRFMPPDQVVPPLARASYLALGGSWEERGGNNSGMTQMTEYLPSLQAQWGINWHMAAFAQLSSPDLYGAQPTSGQLPAFINAASSATGNATGHVWQTPQFLLGVDNREPHQHWRAALGWTSPSGIGGGTVQGLLRYTFIPSHSGSNWSVHLLRNSVRQTLLSYNGVQEHIHATANNGQSLNIPYTWGAAMRNQVGASGYLSGGKHGWSYIGTLHLNAITGQNIQTNYGASTYLAVMHPVYTGPGWWVTVGPSLYAETYARNASFTSPGYGGYFSPQMMAQPSLSASASHWWQGGGINMSAAIGYQWLHQGGGPYLGFSPLRHQITPQLSAQGLSLSPYAASSGSNIAGSVNVVLTQRISTHWYLDAGASYQANPAFQQAQAGLDIRYVFGENHARTFIPAQYVAGMGRYE</sequence>
<dbReference type="AlphaFoldDB" id="A0A060UN52"/>
<protein>
    <submittedName>
        <fullName evidence="7">Cellulose synthase, outer membrane subunit</fullName>
    </submittedName>
</protein>
<reference evidence="6" key="2">
    <citation type="submission" date="2014-07" db="EMBL/GenBank/DDBJ databases">
        <title>Initial genome analysis of the psychrotolerant acidophile Acidithiobacillus ferrivorans CF27: insights into iron and sulfur oxidation pathways and into biofilm formation.</title>
        <authorList>
            <person name="Talla E."/>
            <person name="Hedrich S."/>
            <person name="Mangenot S."/>
            <person name="Ji B."/>
            <person name="Johnson D.B."/>
            <person name="Barbe V."/>
            <person name="Bonnefoy V."/>
        </authorList>
    </citation>
    <scope>NUCLEOTIDE SEQUENCE [LARGE SCALE GENOMIC DNA]</scope>
    <source>
        <strain evidence="6">CF27</strain>
    </source>
</reference>
<dbReference type="InterPro" id="IPR008410">
    <property type="entry name" value="BCSC_C"/>
</dbReference>
<name>A0A060UN52_9PROT</name>
<evidence type="ECO:0000256" key="4">
    <source>
        <dbReference type="SAM" id="SignalP"/>
    </source>
</evidence>
<accession>A0A060UN52</accession>
<keyword evidence="2" id="KW-0677">Repeat</keyword>
<evidence type="ECO:0000256" key="1">
    <source>
        <dbReference type="ARBA" id="ARBA00022729"/>
    </source>
</evidence>
<proteinExistence type="predicted"/>
<dbReference type="EMBL" id="LT841305">
    <property type="protein sequence ID" value="SMH63969.1"/>
    <property type="molecule type" value="Genomic_DNA"/>
</dbReference>
<feature type="signal peptide" evidence="4">
    <location>
        <begin position="1"/>
        <end position="32"/>
    </location>
</feature>
<keyword evidence="1 4" id="KW-0732">Signal</keyword>
<dbReference type="EMBL" id="CCCS020000029">
    <property type="protein sequence ID" value="CDQ09885.1"/>
    <property type="molecule type" value="Genomic_DNA"/>
</dbReference>
<reference evidence="6" key="1">
    <citation type="submission" date="2014-03" db="EMBL/GenBank/DDBJ databases">
        <authorList>
            <person name="Genoscope - CEA"/>
        </authorList>
    </citation>
    <scope>NUCLEOTIDE SEQUENCE [LARGE SCALE GENOMIC DNA]</scope>
    <source>
        <strain evidence="6">CF27</strain>
    </source>
</reference>
<evidence type="ECO:0000259" key="5">
    <source>
        <dbReference type="Pfam" id="PF05420"/>
    </source>
</evidence>
<dbReference type="GO" id="GO:0019867">
    <property type="term" value="C:outer membrane"/>
    <property type="evidence" value="ECO:0007669"/>
    <property type="project" value="InterPro"/>
</dbReference>
<evidence type="ECO:0000256" key="3">
    <source>
        <dbReference type="ARBA" id="ARBA00022803"/>
    </source>
</evidence>
<dbReference type="Pfam" id="PF05420">
    <property type="entry name" value="BCSC_C"/>
    <property type="match status" value="1"/>
</dbReference>
<keyword evidence="9" id="KW-1185">Reference proteome</keyword>
<dbReference type="EMBL" id="LT841305">
    <property type="protein sequence ID" value="SMH64244.1"/>
    <property type="molecule type" value="Genomic_DNA"/>
</dbReference>
<reference evidence="7 9" key="3">
    <citation type="submission" date="2017-03" db="EMBL/GenBank/DDBJ databases">
        <authorList>
            <person name="Regsiter A."/>
            <person name="William W."/>
        </authorList>
    </citation>
    <scope>NUCLEOTIDE SEQUENCE [LARGE SCALE GENOMIC DNA]</scope>
    <source>
        <strain evidence="7">PRJEB5721</strain>
    </source>
</reference>
<organism evidence="6">
    <name type="scientific">Acidithiobacillus ferrivorans</name>
    <dbReference type="NCBI Taxonomy" id="160808"/>
    <lineage>
        <taxon>Bacteria</taxon>
        <taxon>Pseudomonadati</taxon>
        <taxon>Pseudomonadota</taxon>
        <taxon>Acidithiobacillia</taxon>
        <taxon>Acidithiobacillales</taxon>
        <taxon>Acidithiobacillaceae</taxon>
        <taxon>Acidithiobacillus</taxon>
    </lineage>
</organism>